<feature type="compositionally biased region" description="Acidic residues" evidence="6">
    <location>
        <begin position="19"/>
        <end position="66"/>
    </location>
</feature>
<comment type="function">
    <text evidence="5">Involved in ribosomal large subunit assembly.</text>
</comment>
<reference evidence="7" key="1">
    <citation type="submission" date="2021-01" db="EMBL/GenBank/DDBJ databases">
        <authorList>
            <person name="Corre E."/>
            <person name="Pelletier E."/>
            <person name="Niang G."/>
            <person name="Scheremetjew M."/>
            <person name="Finn R."/>
            <person name="Kale V."/>
            <person name="Holt S."/>
            <person name="Cochrane G."/>
            <person name="Meng A."/>
            <person name="Brown T."/>
            <person name="Cohen L."/>
        </authorList>
    </citation>
    <scope>NUCLEOTIDE SEQUENCE</scope>
    <source>
        <strain evidence="7">10249 10 AB</strain>
    </source>
</reference>
<dbReference type="AlphaFoldDB" id="A0A7S4AIZ9"/>
<keyword evidence="3 5" id="KW-0690">Ribosome biogenesis</keyword>
<protein>
    <recommendedName>
        <fullName evidence="5">Ribosome biogenesis regulatory protein</fullName>
    </recommendedName>
</protein>
<feature type="region of interest" description="Disordered" evidence="6">
    <location>
        <begin position="324"/>
        <end position="414"/>
    </location>
</feature>
<proteinExistence type="inferred from homology"/>
<keyword evidence="4 5" id="KW-0539">Nucleus</keyword>
<dbReference type="GO" id="GO:0005634">
    <property type="term" value="C:nucleus"/>
    <property type="evidence" value="ECO:0007669"/>
    <property type="project" value="UniProtKB-SubCell"/>
</dbReference>
<dbReference type="EMBL" id="HBIX01013578">
    <property type="protein sequence ID" value="CAE0717278.1"/>
    <property type="molecule type" value="Transcribed_RNA"/>
</dbReference>
<feature type="compositionally biased region" description="Basic and acidic residues" evidence="6">
    <location>
        <begin position="399"/>
        <end position="414"/>
    </location>
</feature>
<comment type="similarity">
    <text evidence="2 5">Belongs to the RRS1 family.</text>
</comment>
<evidence type="ECO:0000256" key="5">
    <source>
        <dbReference type="RuleBase" id="RU364132"/>
    </source>
</evidence>
<dbReference type="InterPro" id="IPR007023">
    <property type="entry name" value="Ribosom_reg"/>
</dbReference>
<feature type="compositionally biased region" description="Basic and acidic residues" evidence="6">
    <location>
        <begin position="273"/>
        <end position="299"/>
    </location>
</feature>
<feature type="compositionally biased region" description="Polar residues" evidence="6">
    <location>
        <begin position="357"/>
        <end position="373"/>
    </location>
</feature>
<evidence type="ECO:0000256" key="6">
    <source>
        <dbReference type="SAM" id="MobiDB-lite"/>
    </source>
</evidence>
<evidence type="ECO:0000256" key="2">
    <source>
        <dbReference type="ARBA" id="ARBA00010077"/>
    </source>
</evidence>
<organism evidence="7">
    <name type="scientific">Pseudo-nitzschia australis</name>
    <dbReference type="NCBI Taxonomy" id="44445"/>
    <lineage>
        <taxon>Eukaryota</taxon>
        <taxon>Sar</taxon>
        <taxon>Stramenopiles</taxon>
        <taxon>Ochrophyta</taxon>
        <taxon>Bacillariophyta</taxon>
        <taxon>Bacillariophyceae</taxon>
        <taxon>Bacillariophycidae</taxon>
        <taxon>Bacillariales</taxon>
        <taxon>Bacillariaceae</taxon>
        <taxon>Pseudo-nitzschia</taxon>
    </lineage>
</organism>
<feature type="compositionally biased region" description="Basic residues" evidence="6">
    <location>
        <begin position="1"/>
        <end position="13"/>
    </location>
</feature>
<dbReference type="Pfam" id="PF04939">
    <property type="entry name" value="RRS1"/>
    <property type="match status" value="1"/>
</dbReference>
<feature type="compositionally biased region" description="Acidic residues" evidence="6">
    <location>
        <begin position="76"/>
        <end position="97"/>
    </location>
</feature>
<feature type="region of interest" description="Disordered" evidence="6">
    <location>
        <begin position="263"/>
        <end position="312"/>
    </location>
</feature>
<accession>A0A7S4AIZ9</accession>
<feature type="compositionally biased region" description="Basic and acidic residues" evidence="6">
    <location>
        <begin position="376"/>
        <end position="389"/>
    </location>
</feature>
<dbReference type="GO" id="GO:0042254">
    <property type="term" value="P:ribosome biogenesis"/>
    <property type="evidence" value="ECO:0007669"/>
    <property type="project" value="UniProtKB-KW"/>
</dbReference>
<evidence type="ECO:0000256" key="1">
    <source>
        <dbReference type="ARBA" id="ARBA00004123"/>
    </source>
</evidence>
<feature type="region of interest" description="Disordered" evidence="6">
    <location>
        <begin position="1"/>
        <end position="106"/>
    </location>
</feature>
<comment type="subcellular location">
    <subcellularLocation>
        <location evidence="1 5">Nucleus</location>
    </subcellularLocation>
</comment>
<gene>
    <name evidence="7" type="ORF">PAUS00366_LOCUS10030</name>
</gene>
<feature type="region of interest" description="Disordered" evidence="6">
    <location>
        <begin position="459"/>
        <end position="480"/>
    </location>
</feature>
<name>A0A7S4AIZ9_9STRA</name>
<sequence length="480" mass="53523">MAKKRQPARKGKKSKPEEIVEEEDESDDDFEPNGSENSDDDSSSGADEGSDDDSESESESDGEEDVAASLFKGENKDEESENDDDSNDEEEMDDADDGPTLALPSEPYTFDLRNMLAVNTDQLAIGSLYKGSKKKKKIDTSSKEEIPLVQTAFEVNEEYLLSKATDGCTQLIRALWELPTETSDAGPLVTLPTYDEIRLPRAMPPPPPKQETKWEKFAKAKGLPLNKEKRSRKVWDETSGTWMFRHGYEKANRKENEWPIMEVGANDDPYEDPWEKQRMEKRTRLDRNIERRMKNEERAGNLAKGATNRTMKARDQAYNAGLVAGRKDNKSLPAGLPVDLKNSVDPNKSADNKLRGKSSTLAALSAVQKSTASLGKFDKMREGEPERKKGLSKTKKRKFENPTDKKVLRSEGDSSMKILNAVMNGGGVAKAKAIRKGQLAKGETAYDYEFNDGLGASTFRKKKGRGGVGKMKKMTKKRAK</sequence>
<evidence type="ECO:0000313" key="7">
    <source>
        <dbReference type="EMBL" id="CAE0717278.1"/>
    </source>
</evidence>
<evidence type="ECO:0000256" key="3">
    <source>
        <dbReference type="ARBA" id="ARBA00022517"/>
    </source>
</evidence>
<evidence type="ECO:0000256" key="4">
    <source>
        <dbReference type="ARBA" id="ARBA00023242"/>
    </source>
</evidence>